<dbReference type="InterPro" id="IPR035965">
    <property type="entry name" value="PAS-like_dom_sf"/>
</dbReference>
<dbReference type="Pfam" id="PF13426">
    <property type="entry name" value="PAS_9"/>
    <property type="match status" value="3"/>
</dbReference>
<evidence type="ECO:0000259" key="1">
    <source>
        <dbReference type="PROSITE" id="PS50112"/>
    </source>
</evidence>
<gene>
    <name evidence="4" type="ORF">LZ480_12050</name>
</gene>
<dbReference type="InterPro" id="IPR000014">
    <property type="entry name" value="PAS"/>
</dbReference>
<dbReference type="InterPro" id="IPR001610">
    <property type="entry name" value="PAC"/>
</dbReference>
<dbReference type="RefSeq" id="WP_241369690.1">
    <property type="nucleotide sequence ID" value="NZ_JAKZFC010000004.1"/>
</dbReference>
<dbReference type="InterPro" id="IPR000700">
    <property type="entry name" value="PAS-assoc_C"/>
</dbReference>
<evidence type="ECO:0000259" key="2">
    <source>
        <dbReference type="PROSITE" id="PS50113"/>
    </source>
</evidence>
<feature type="domain" description="PAC" evidence="2">
    <location>
        <begin position="327"/>
        <end position="379"/>
    </location>
</feature>
<dbReference type="SMART" id="SM00086">
    <property type="entry name" value="PAC"/>
    <property type="match status" value="2"/>
</dbReference>
<dbReference type="PANTHER" id="PTHR46663">
    <property type="entry name" value="DIGUANYLATE CYCLASE DGCT-RELATED"/>
    <property type="match status" value="1"/>
</dbReference>
<dbReference type="PROSITE" id="PS50113">
    <property type="entry name" value="PAC"/>
    <property type="match status" value="2"/>
</dbReference>
<accession>A0ABS9UE69</accession>
<protein>
    <submittedName>
        <fullName evidence="4">Sensor domain-containing diguanylate cyclase</fullName>
    </submittedName>
</protein>
<dbReference type="Gene3D" id="3.30.450.20">
    <property type="entry name" value="PAS domain"/>
    <property type="match status" value="3"/>
</dbReference>
<feature type="domain" description="PAS" evidence="1">
    <location>
        <begin position="269"/>
        <end position="300"/>
    </location>
</feature>
<proteinExistence type="predicted"/>
<evidence type="ECO:0000259" key="3">
    <source>
        <dbReference type="PROSITE" id="PS50887"/>
    </source>
</evidence>
<dbReference type="Pfam" id="PF00990">
    <property type="entry name" value="GGDEF"/>
    <property type="match status" value="1"/>
</dbReference>
<dbReference type="SUPFAM" id="SSF55785">
    <property type="entry name" value="PYP-like sensor domain (PAS domain)"/>
    <property type="match status" value="3"/>
</dbReference>
<comment type="caution">
    <text evidence="4">The sequence shown here is derived from an EMBL/GenBank/DDBJ whole genome shotgun (WGS) entry which is preliminary data.</text>
</comment>
<dbReference type="PROSITE" id="PS50112">
    <property type="entry name" value="PAS"/>
    <property type="match status" value="2"/>
</dbReference>
<evidence type="ECO:0000313" key="5">
    <source>
        <dbReference type="Proteomes" id="UP001316087"/>
    </source>
</evidence>
<reference evidence="4 5" key="1">
    <citation type="submission" date="2022-03" db="EMBL/GenBank/DDBJ databases">
        <authorList>
            <person name="Jo J.-H."/>
            <person name="Im W.-T."/>
        </authorList>
    </citation>
    <scope>NUCLEOTIDE SEQUENCE [LARGE SCALE GENOMIC DNA]</scope>
    <source>
        <strain evidence="4 5">MA9</strain>
    </source>
</reference>
<dbReference type="Gene3D" id="3.30.70.270">
    <property type="match status" value="1"/>
</dbReference>
<dbReference type="NCBIfam" id="TIGR00229">
    <property type="entry name" value="sensory_box"/>
    <property type="match status" value="3"/>
</dbReference>
<dbReference type="InterPro" id="IPR052163">
    <property type="entry name" value="DGC-Regulatory_Protein"/>
</dbReference>
<dbReference type="InterPro" id="IPR000160">
    <property type="entry name" value="GGDEF_dom"/>
</dbReference>
<feature type="domain" description="PAC" evidence="2">
    <location>
        <begin position="454"/>
        <end position="507"/>
    </location>
</feature>
<feature type="domain" description="GGDEF" evidence="3">
    <location>
        <begin position="539"/>
        <end position="677"/>
    </location>
</feature>
<dbReference type="EMBL" id="JAKZFC010000004">
    <property type="protein sequence ID" value="MCH7322624.1"/>
    <property type="molecule type" value="Genomic_DNA"/>
</dbReference>
<dbReference type="CDD" id="cd00130">
    <property type="entry name" value="PAS"/>
    <property type="match status" value="2"/>
</dbReference>
<dbReference type="SUPFAM" id="SSF55073">
    <property type="entry name" value="Nucleotide cyclase"/>
    <property type="match status" value="1"/>
</dbReference>
<feature type="domain" description="PAS" evidence="1">
    <location>
        <begin position="380"/>
        <end position="424"/>
    </location>
</feature>
<evidence type="ECO:0000313" key="4">
    <source>
        <dbReference type="EMBL" id="MCH7322624.1"/>
    </source>
</evidence>
<dbReference type="PROSITE" id="PS50887">
    <property type="entry name" value="GGDEF"/>
    <property type="match status" value="1"/>
</dbReference>
<sequence>MSSVFSVEQFELLFGKSHDAVFFMEKVNEDYRYVHVNEVAKKLINMEPTGKFVGQVVSPHIAKNILQNYNLTLQNCEQVDFEDYTYAEMEVRKQRTSTIPIIEADKQYILAITKEVHLSRDMEDKYLFMRSVFLKSFLSTILISNEMCLIEADPKFADDFNLRPEIMKGKTIFDIPFVDEKTAPHLREYLQLAQKGENITSKMLHLIDKNGQTRHYSATFSSLTSNDEIFAVFIILQEITSLIKQGQALKTASHGLETFKNAISSVADVLFTSIDGTILDVNERVLKNTGYQREELIGHNHRIFNSGHHEPEFFVKLWDTIKNGYIWRNDVCNRKKNGDIYWMDMTIIPLKNIKGEIEQFLSIHYNISSEKRLMSELYKIEQTFRAITENTNDFIVITNQSGEIKYASPSYMRKLGYRSDELIGLPYECLLTSDSIDTWRDVIEQPQHSAIQEQKIELQLRSKFSGDIWTEGNYTISLELMEQEVAEIVMVSREITERKELETRLTYLAYHDSLTQLGNRRKLYKEFPKIEERAKVSQTSIAIFYLDGDNFKRINDQYGHDVGDEFLKCFGQSIVSSVRHDDLVIRLGGDEFLIVVTGLSLEEFERMEQIQHIIDRIKTQLAIGWKINNVHFSPTITIGISIFPDHSSSLDELIDLADQALYEAKQKSRNSFRLCQESQF</sequence>
<dbReference type="InterPro" id="IPR029787">
    <property type="entry name" value="Nucleotide_cyclase"/>
</dbReference>
<dbReference type="CDD" id="cd01949">
    <property type="entry name" value="GGDEF"/>
    <property type="match status" value="1"/>
</dbReference>
<dbReference type="SMART" id="SM00091">
    <property type="entry name" value="PAS"/>
    <property type="match status" value="4"/>
</dbReference>
<organism evidence="4 5">
    <name type="scientific">Solibacillus palustris</name>
    <dbReference type="NCBI Taxonomy" id="2908203"/>
    <lineage>
        <taxon>Bacteria</taxon>
        <taxon>Bacillati</taxon>
        <taxon>Bacillota</taxon>
        <taxon>Bacilli</taxon>
        <taxon>Bacillales</taxon>
        <taxon>Caryophanaceae</taxon>
        <taxon>Solibacillus</taxon>
    </lineage>
</organism>
<dbReference type="InterPro" id="IPR043128">
    <property type="entry name" value="Rev_trsase/Diguanyl_cyclase"/>
</dbReference>
<dbReference type="SMART" id="SM00267">
    <property type="entry name" value="GGDEF"/>
    <property type="match status" value="1"/>
</dbReference>
<dbReference type="Proteomes" id="UP001316087">
    <property type="component" value="Unassembled WGS sequence"/>
</dbReference>
<name>A0ABS9UE69_9BACL</name>
<dbReference type="PANTHER" id="PTHR46663:SF2">
    <property type="entry name" value="GGDEF DOMAIN-CONTAINING PROTEIN"/>
    <property type="match status" value="1"/>
</dbReference>
<keyword evidence="5" id="KW-1185">Reference proteome</keyword>
<dbReference type="NCBIfam" id="TIGR00254">
    <property type="entry name" value="GGDEF"/>
    <property type="match status" value="1"/>
</dbReference>